<evidence type="ECO:0000259" key="1">
    <source>
        <dbReference type="Pfam" id="PF04073"/>
    </source>
</evidence>
<accession>X0QEM8</accession>
<dbReference type="CDD" id="cd04332">
    <property type="entry name" value="YbaK_like"/>
    <property type="match status" value="1"/>
</dbReference>
<gene>
    <name evidence="2" type="ORF">RW1_078_00030</name>
</gene>
<dbReference type="Gene3D" id="3.90.960.10">
    <property type="entry name" value="YbaK/aminoacyl-tRNA synthetase-associated domain"/>
    <property type="match status" value="1"/>
</dbReference>
<dbReference type="PANTHER" id="PTHR30411">
    <property type="entry name" value="CYTOPLASMIC PROTEIN"/>
    <property type="match status" value="1"/>
</dbReference>
<dbReference type="InterPro" id="IPR007214">
    <property type="entry name" value="YbaK/aa-tRNA-synth-assoc-dom"/>
</dbReference>
<reference evidence="2 3" key="1">
    <citation type="submission" date="2014-02" db="EMBL/GenBank/DDBJ databases">
        <title>Whole genome shotgun sequence of Rhodococcus wratislaviensis NBRC 100605.</title>
        <authorList>
            <person name="Hosoyama A."/>
            <person name="Tsuchikane K."/>
            <person name="Yoshida I."/>
            <person name="Ohji S."/>
            <person name="Ichikawa N."/>
            <person name="Yamazoe A."/>
            <person name="Fujita N."/>
        </authorList>
    </citation>
    <scope>NUCLEOTIDE SEQUENCE [LARGE SCALE GENOMIC DNA]</scope>
    <source>
        <strain evidence="2 3">NBRC 100605</strain>
    </source>
</reference>
<dbReference type="EMBL" id="BAWF01000078">
    <property type="protein sequence ID" value="GAF49356.1"/>
    <property type="molecule type" value="Genomic_DNA"/>
</dbReference>
<dbReference type="GO" id="GO:0002161">
    <property type="term" value="F:aminoacyl-tRNA deacylase activity"/>
    <property type="evidence" value="ECO:0007669"/>
    <property type="project" value="InterPro"/>
</dbReference>
<dbReference type="AlphaFoldDB" id="X0QEM8"/>
<dbReference type="Pfam" id="PF04073">
    <property type="entry name" value="tRNA_edit"/>
    <property type="match status" value="1"/>
</dbReference>
<evidence type="ECO:0000313" key="2">
    <source>
        <dbReference type="EMBL" id="GAF49356.1"/>
    </source>
</evidence>
<name>X0QEM8_RHOWR</name>
<dbReference type="InterPro" id="IPR036754">
    <property type="entry name" value="YbaK/aa-tRNA-synt-asso_dom_sf"/>
</dbReference>
<protein>
    <recommendedName>
        <fullName evidence="1">YbaK/aminoacyl-tRNA synthetase-associated domain-containing protein</fullName>
    </recommendedName>
</protein>
<evidence type="ECO:0000313" key="3">
    <source>
        <dbReference type="Proteomes" id="UP000019491"/>
    </source>
</evidence>
<keyword evidence="3" id="KW-1185">Reference proteome</keyword>
<proteinExistence type="predicted"/>
<organism evidence="2 3">
    <name type="scientific">Rhodococcus wratislaviensis NBRC 100605</name>
    <dbReference type="NCBI Taxonomy" id="1219028"/>
    <lineage>
        <taxon>Bacteria</taxon>
        <taxon>Bacillati</taxon>
        <taxon>Actinomycetota</taxon>
        <taxon>Actinomycetes</taxon>
        <taxon>Mycobacteriales</taxon>
        <taxon>Nocardiaceae</taxon>
        <taxon>Rhodococcus</taxon>
    </lineage>
</organism>
<dbReference type="SUPFAM" id="SSF55826">
    <property type="entry name" value="YbaK/ProRS associated domain"/>
    <property type="match status" value="1"/>
</dbReference>
<sequence>MTWRTIVNGLHNRVGAALEKLGITVRVHDHSAFDSPVASPNDLSKVLGVPLERIAKSVLLRQQSGAQFVLAVCPVNRKIDMKSISRHLALGRLELASVDNLTKKLGYPRLGVSPLGLPRNIVVVIDKSLLTHRTVIVGGGNAGIEVELGPWDLAQACDGEILVITDGRDSI</sequence>
<feature type="domain" description="YbaK/aminoacyl-tRNA synthetase-associated" evidence="1">
    <location>
        <begin position="35"/>
        <end position="155"/>
    </location>
</feature>
<dbReference type="PANTHER" id="PTHR30411:SF1">
    <property type="entry name" value="CYTOPLASMIC PROTEIN"/>
    <property type="match status" value="1"/>
</dbReference>
<comment type="caution">
    <text evidence="2">The sequence shown here is derived from an EMBL/GenBank/DDBJ whole genome shotgun (WGS) entry which is preliminary data.</text>
</comment>
<dbReference type="Proteomes" id="UP000019491">
    <property type="component" value="Unassembled WGS sequence"/>
</dbReference>